<evidence type="ECO:0000313" key="2">
    <source>
        <dbReference type="Proteomes" id="UP000682843"/>
    </source>
</evidence>
<sequence length="123" mass="13537">MPSVASAGCYNCYAPPPCTTCYQQQVIPPQYRTVEETVQVAPSRVVRHHRPAQYRTVMVPKTVMVAPASVDYERIPAQYATQQRTVQVAPAQVYYQPVQTGCASCGRNGFNFGFGSGYGAYGY</sequence>
<accession>A0ABX8AKL3</accession>
<organism evidence="1 2">
    <name type="scientific">Tardiphaga alba</name>
    <dbReference type="NCBI Taxonomy" id="340268"/>
    <lineage>
        <taxon>Bacteria</taxon>
        <taxon>Pseudomonadati</taxon>
        <taxon>Pseudomonadota</taxon>
        <taxon>Alphaproteobacteria</taxon>
        <taxon>Hyphomicrobiales</taxon>
        <taxon>Nitrobacteraceae</taxon>
        <taxon>Tardiphaga</taxon>
    </lineage>
</organism>
<protein>
    <submittedName>
        <fullName evidence="1">Uncharacterized protein</fullName>
    </submittedName>
</protein>
<gene>
    <name evidence="1" type="ORF">RPMA_13200</name>
</gene>
<dbReference type="EMBL" id="CP036498">
    <property type="protein sequence ID" value="QUS42395.1"/>
    <property type="molecule type" value="Genomic_DNA"/>
</dbReference>
<dbReference type="Proteomes" id="UP000682843">
    <property type="component" value="Chromosome"/>
</dbReference>
<keyword evidence="2" id="KW-1185">Reference proteome</keyword>
<name>A0ABX8AKL3_9BRAD</name>
<proteinExistence type="predicted"/>
<reference evidence="1 2" key="1">
    <citation type="submission" date="2019-02" db="EMBL/GenBank/DDBJ databases">
        <title>Emended description of the genus Rhodopseudomonas and description of Rhodopseudomonas albus sp. nov., a non-phototrophic, heavy-metal-tolerant bacterium isolated from garden soil.</title>
        <authorList>
            <person name="Bao Z."/>
            <person name="Cao W.W."/>
            <person name="Sato Y."/>
            <person name="Nishizawa T."/>
            <person name="Zhao J."/>
            <person name="Guo Y."/>
            <person name="Ohta H."/>
        </authorList>
    </citation>
    <scope>NUCLEOTIDE SEQUENCE [LARGE SCALE GENOMIC DNA]</scope>
    <source>
        <strain evidence="1 2">SK50-23</strain>
    </source>
</reference>
<evidence type="ECO:0000313" key="1">
    <source>
        <dbReference type="EMBL" id="QUS42395.1"/>
    </source>
</evidence>